<dbReference type="STRING" id="27342.A0A0H2SG34"/>
<keyword evidence="3" id="KW-1185">Reference proteome</keyword>
<sequence length="254" mass="28860">MSFDKFRYAATQRDQDNVVIYLMPKQPVPETVPSELQDHISNDQYSSRLVEIKRLAFQYYKPLFERVWMTLSFFAVIIVPMVIYGIVFKQFKKNTDPDDKEQELKDFYKARAVSFGVFIGVLALFYLPIISWKAIGRRRMTVLLNRWALQDERSRGTMTFMPRWTVQIPSIFKSTTIVRITTPPGARPSVFQSGAFIPAFVNGPRDAAAGAYFYPYGPGQAGVPRMSVVGNFNSNPPAYSGVGDYKGGYGDVKL</sequence>
<dbReference type="InParanoid" id="A0A0H2SG34"/>
<keyword evidence="1" id="KW-1133">Transmembrane helix</keyword>
<dbReference type="Proteomes" id="UP000053477">
    <property type="component" value="Unassembled WGS sequence"/>
</dbReference>
<keyword evidence="1" id="KW-0812">Transmembrane</keyword>
<dbReference type="AlphaFoldDB" id="A0A0H2SG34"/>
<evidence type="ECO:0008006" key="4">
    <source>
        <dbReference type="Google" id="ProtNLM"/>
    </source>
</evidence>
<feature type="transmembrane region" description="Helical" evidence="1">
    <location>
        <begin position="67"/>
        <end position="88"/>
    </location>
</feature>
<evidence type="ECO:0000313" key="2">
    <source>
        <dbReference type="EMBL" id="KLO16006.1"/>
    </source>
</evidence>
<proteinExistence type="predicted"/>
<dbReference type="OrthoDB" id="2504001at2759"/>
<name>A0A0H2SG34_9AGAM</name>
<feature type="transmembrane region" description="Helical" evidence="1">
    <location>
        <begin position="108"/>
        <end position="130"/>
    </location>
</feature>
<protein>
    <recommendedName>
        <fullName evidence="4">Transmembrane protein</fullName>
    </recommendedName>
</protein>
<evidence type="ECO:0000313" key="3">
    <source>
        <dbReference type="Proteomes" id="UP000053477"/>
    </source>
</evidence>
<dbReference type="EMBL" id="KQ085921">
    <property type="protein sequence ID" value="KLO16006.1"/>
    <property type="molecule type" value="Genomic_DNA"/>
</dbReference>
<keyword evidence="1" id="KW-0472">Membrane</keyword>
<accession>A0A0H2SG34</accession>
<organism evidence="2 3">
    <name type="scientific">Schizopora paradoxa</name>
    <dbReference type="NCBI Taxonomy" id="27342"/>
    <lineage>
        <taxon>Eukaryota</taxon>
        <taxon>Fungi</taxon>
        <taxon>Dikarya</taxon>
        <taxon>Basidiomycota</taxon>
        <taxon>Agaricomycotina</taxon>
        <taxon>Agaricomycetes</taxon>
        <taxon>Hymenochaetales</taxon>
        <taxon>Schizoporaceae</taxon>
        <taxon>Schizopora</taxon>
    </lineage>
</organism>
<reference evidence="2 3" key="1">
    <citation type="submission" date="2015-04" db="EMBL/GenBank/DDBJ databases">
        <title>Complete genome sequence of Schizopora paradoxa KUC8140, a cosmopolitan wood degrader in East Asia.</title>
        <authorList>
            <consortium name="DOE Joint Genome Institute"/>
            <person name="Min B."/>
            <person name="Park H."/>
            <person name="Jang Y."/>
            <person name="Kim J.-J."/>
            <person name="Kim K.H."/>
            <person name="Pangilinan J."/>
            <person name="Lipzen A."/>
            <person name="Riley R."/>
            <person name="Grigoriev I.V."/>
            <person name="Spatafora J.W."/>
            <person name="Choi I.-G."/>
        </authorList>
    </citation>
    <scope>NUCLEOTIDE SEQUENCE [LARGE SCALE GENOMIC DNA]</scope>
    <source>
        <strain evidence="2 3">KUC8140</strain>
    </source>
</reference>
<gene>
    <name evidence="2" type="ORF">SCHPADRAFT_870205</name>
</gene>
<evidence type="ECO:0000256" key="1">
    <source>
        <dbReference type="SAM" id="Phobius"/>
    </source>
</evidence>